<sequence>MDDIPTTTFMLAKSIKFIWNFALVEFLGKLHPVVQREQHHPRVSYELRTLDIMMQTHSAFTVDGEHRHTVPGITLRDIRLAYAVEDILTHFYQTNKLERQSPKYPQLSSLRMSDLEPKKGLPARTSKCIVCGGDHWSTVCPSRFTVKPPIPCELCGGNHWKFACLHYGKWKEMVKRDRVKPGWGRRFGE</sequence>
<dbReference type="STRING" id="1109443.G4TTT6"/>
<dbReference type="Proteomes" id="UP000007148">
    <property type="component" value="Unassembled WGS sequence"/>
</dbReference>
<dbReference type="Gene3D" id="3.30.1360.20">
    <property type="entry name" value="Transcriptional coactivator/pterin dehydratase"/>
    <property type="match status" value="1"/>
</dbReference>
<reference evidence="1 2" key="1">
    <citation type="journal article" date="2011" name="PLoS Pathog.">
        <title>Endophytic Life Strategies Decoded by Genome and Transcriptome Analyses of the Mutualistic Root Symbiont Piriformospora indica.</title>
        <authorList>
            <person name="Zuccaro A."/>
            <person name="Lahrmann U."/>
            <person name="Guldener U."/>
            <person name="Langen G."/>
            <person name="Pfiffi S."/>
            <person name="Biedenkopf D."/>
            <person name="Wong P."/>
            <person name="Samans B."/>
            <person name="Grimm C."/>
            <person name="Basiewicz M."/>
            <person name="Murat C."/>
            <person name="Martin F."/>
            <person name="Kogel K.H."/>
        </authorList>
    </citation>
    <scope>NUCLEOTIDE SEQUENCE [LARGE SCALE GENOMIC DNA]</scope>
    <source>
        <strain evidence="1 2">DSM 11827</strain>
    </source>
</reference>
<organism evidence="1 2">
    <name type="scientific">Serendipita indica (strain DSM 11827)</name>
    <name type="common">Root endophyte fungus</name>
    <name type="synonym">Piriformospora indica</name>
    <dbReference type="NCBI Taxonomy" id="1109443"/>
    <lineage>
        <taxon>Eukaryota</taxon>
        <taxon>Fungi</taxon>
        <taxon>Dikarya</taxon>
        <taxon>Basidiomycota</taxon>
        <taxon>Agaricomycotina</taxon>
        <taxon>Agaricomycetes</taxon>
        <taxon>Sebacinales</taxon>
        <taxon>Serendipitaceae</taxon>
        <taxon>Serendipita</taxon>
    </lineage>
</organism>
<dbReference type="GO" id="GO:0006729">
    <property type="term" value="P:tetrahydrobiopterin biosynthetic process"/>
    <property type="evidence" value="ECO:0007669"/>
    <property type="project" value="InterPro"/>
</dbReference>
<dbReference type="eggNOG" id="ENOG502SWK8">
    <property type="taxonomic scope" value="Eukaryota"/>
</dbReference>
<name>G4TTT6_SERID</name>
<protein>
    <submittedName>
        <fullName evidence="1">Uncharacterized protein</fullName>
    </submittedName>
</protein>
<dbReference type="InParanoid" id="G4TTT6"/>
<proteinExistence type="predicted"/>
<accession>G4TTT6</accession>
<gene>
    <name evidence="1" type="ORF">PIIN_11880</name>
</gene>
<evidence type="ECO:0000313" key="1">
    <source>
        <dbReference type="EMBL" id="CCA74729.1"/>
    </source>
</evidence>
<comment type="caution">
    <text evidence="1">The sequence shown here is derived from an EMBL/GenBank/DDBJ whole genome shotgun (WGS) entry which is preliminary data.</text>
</comment>
<dbReference type="OrthoDB" id="3263285at2759"/>
<dbReference type="GO" id="GO:0008124">
    <property type="term" value="F:4-alpha-hydroxytetrahydrobiopterin dehydratase activity"/>
    <property type="evidence" value="ECO:0007669"/>
    <property type="project" value="InterPro"/>
</dbReference>
<dbReference type="HOGENOM" id="CLU_101100_0_0_1"/>
<keyword evidence="2" id="KW-1185">Reference proteome</keyword>
<dbReference type="InterPro" id="IPR036428">
    <property type="entry name" value="PCD_sf"/>
</dbReference>
<dbReference type="SUPFAM" id="SSF55248">
    <property type="entry name" value="PCD-like"/>
    <property type="match status" value="1"/>
</dbReference>
<evidence type="ECO:0000313" key="2">
    <source>
        <dbReference type="Proteomes" id="UP000007148"/>
    </source>
</evidence>
<dbReference type="AlphaFoldDB" id="G4TTT6"/>
<dbReference type="EMBL" id="CAFZ01000348">
    <property type="protein sequence ID" value="CCA74729.1"/>
    <property type="molecule type" value="Genomic_DNA"/>
</dbReference>